<dbReference type="EMBL" id="JARYMX010000004">
    <property type="protein sequence ID" value="KAJ9553349.1"/>
    <property type="molecule type" value="Genomic_DNA"/>
</dbReference>
<feature type="region of interest" description="Disordered" evidence="7">
    <location>
        <begin position="380"/>
        <end position="409"/>
    </location>
</feature>
<dbReference type="InterPro" id="IPR036397">
    <property type="entry name" value="RNaseH_sf"/>
</dbReference>
<dbReference type="Gene3D" id="1.10.340.70">
    <property type="match status" value="1"/>
</dbReference>
<evidence type="ECO:0000256" key="6">
    <source>
        <dbReference type="ARBA" id="ARBA00022918"/>
    </source>
</evidence>
<evidence type="ECO:0000256" key="4">
    <source>
        <dbReference type="ARBA" id="ARBA00022759"/>
    </source>
</evidence>
<evidence type="ECO:0000256" key="1">
    <source>
        <dbReference type="ARBA" id="ARBA00022679"/>
    </source>
</evidence>
<dbReference type="Proteomes" id="UP001172457">
    <property type="component" value="Chromosome 4"/>
</dbReference>
<comment type="caution">
    <text evidence="10">The sequence shown here is derived from an EMBL/GenBank/DDBJ whole genome shotgun (WGS) entry which is preliminary data.</text>
</comment>
<protein>
    <recommendedName>
        <fullName evidence="12">Reverse transcriptase RNase H-like domain-containing protein</fullName>
    </recommendedName>
</protein>
<dbReference type="InterPro" id="IPR043502">
    <property type="entry name" value="DNA/RNA_pol_sf"/>
</dbReference>
<dbReference type="GO" id="GO:0004519">
    <property type="term" value="F:endonuclease activity"/>
    <property type="evidence" value="ECO:0007669"/>
    <property type="project" value="UniProtKB-KW"/>
</dbReference>
<keyword evidence="3" id="KW-0540">Nuclease</keyword>
<dbReference type="GO" id="GO:0016787">
    <property type="term" value="F:hydrolase activity"/>
    <property type="evidence" value="ECO:0007669"/>
    <property type="project" value="UniProtKB-KW"/>
</dbReference>
<keyword evidence="5" id="KW-0378">Hydrolase</keyword>
<dbReference type="InterPro" id="IPR041373">
    <property type="entry name" value="RT_RNaseH"/>
</dbReference>
<evidence type="ECO:0008006" key="12">
    <source>
        <dbReference type="Google" id="ProtNLM"/>
    </source>
</evidence>
<dbReference type="Gene3D" id="3.30.420.10">
    <property type="entry name" value="Ribonuclease H-like superfamily/Ribonuclease H"/>
    <property type="match status" value="1"/>
</dbReference>
<accession>A0AA38T2U3</accession>
<dbReference type="Pfam" id="PF17917">
    <property type="entry name" value="RT_RNaseH"/>
    <property type="match status" value="1"/>
</dbReference>
<dbReference type="SUPFAM" id="SSF53098">
    <property type="entry name" value="Ribonuclease H-like"/>
    <property type="match status" value="1"/>
</dbReference>
<keyword evidence="6" id="KW-0695">RNA-directed DNA polymerase</keyword>
<dbReference type="Pfam" id="PF17921">
    <property type="entry name" value="Integrase_H2C2"/>
    <property type="match status" value="1"/>
</dbReference>
<evidence type="ECO:0000256" key="2">
    <source>
        <dbReference type="ARBA" id="ARBA00022695"/>
    </source>
</evidence>
<evidence type="ECO:0000256" key="7">
    <source>
        <dbReference type="SAM" id="MobiDB-lite"/>
    </source>
</evidence>
<evidence type="ECO:0000259" key="9">
    <source>
        <dbReference type="Pfam" id="PF17921"/>
    </source>
</evidence>
<evidence type="ECO:0000256" key="5">
    <source>
        <dbReference type="ARBA" id="ARBA00022801"/>
    </source>
</evidence>
<evidence type="ECO:0000256" key="3">
    <source>
        <dbReference type="ARBA" id="ARBA00022722"/>
    </source>
</evidence>
<dbReference type="GO" id="GO:0003676">
    <property type="term" value="F:nucleic acid binding"/>
    <property type="evidence" value="ECO:0007669"/>
    <property type="project" value="InterPro"/>
</dbReference>
<keyword evidence="11" id="KW-1185">Reference proteome</keyword>
<dbReference type="PANTHER" id="PTHR34072:SF44">
    <property type="entry name" value="RNA-DIRECTED DNA POLYMERASE"/>
    <property type="match status" value="1"/>
</dbReference>
<dbReference type="CDD" id="cd09274">
    <property type="entry name" value="RNase_HI_RT_Ty3"/>
    <property type="match status" value="1"/>
</dbReference>
<dbReference type="GO" id="GO:0003964">
    <property type="term" value="F:RNA-directed DNA polymerase activity"/>
    <property type="evidence" value="ECO:0007669"/>
    <property type="project" value="UniProtKB-KW"/>
</dbReference>
<dbReference type="PANTHER" id="PTHR34072">
    <property type="entry name" value="ENZYMATIC POLYPROTEIN-RELATED"/>
    <property type="match status" value="1"/>
</dbReference>
<reference evidence="10" key="1">
    <citation type="submission" date="2023-03" db="EMBL/GenBank/DDBJ databases">
        <title>Chromosome-scale reference genome and RAD-based genetic map of yellow starthistle (Centaurea solstitialis) reveal putative structural variation and QTLs associated with invader traits.</title>
        <authorList>
            <person name="Reatini B."/>
            <person name="Cang F.A."/>
            <person name="Jiang Q."/>
            <person name="Mckibben M.T.W."/>
            <person name="Barker M.S."/>
            <person name="Rieseberg L.H."/>
            <person name="Dlugosch K.M."/>
        </authorList>
    </citation>
    <scope>NUCLEOTIDE SEQUENCE</scope>
    <source>
        <strain evidence="10">CAN-66</strain>
        <tissue evidence="10">Leaf</tissue>
    </source>
</reference>
<dbReference type="InterPro" id="IPR012337">
    <property type="entry name" value="RNaseH-like_sf"/>
</dbReference>
<evidence type="ECO:0000313" key="11">
    <source>
        <dbReference type="Proteomes" id="UP001172457"/>
    </source>
</evidence>
<dbReference type="FunFam" id="3.10.20.370:FF:000001">
    <property type="entry name" value="Retrovirus-related Pol polyprotein from transposon 17.6-like protein"/>
    <property type="match status" value="1"/>
</dbReference>
<keyword evidence="4" id="KW-0255">Endonuclease</keyword>
<dbReference type="Gene3D" id="3.10.20.370">
    <property type="match status" value="1"/>
</dbReference>
<evidence type="ECO:0000313" key="10">
    <source>
        <dbReference type="EMBL" id="KAJ9553349.1"/>
    </source>
</evidence>
<organism evidence="10 11">
    <name type="scientific">Centaurea solstitialis</name>
    <name type="common">yellow star-thistle</name>
    <dbReference type="NCBI Taxonomy" id="347529"/>
    <lineage>
        <taxon>Eukaryota</taxon>
        <taxon>Viridiplantae</taxon>
        <taxon>Streptophyta</taxon>
        <taxon>Embryophyta</taxon>
        <taxon>Tracheophyta</taxon>
        <taxon>Spermatophyta</taxon>
        <taxon>Magnoliopsida</taxon>
        <taxon>eudicotyledons</taxon>
        <taxon>Gunneridae</taxon>
        <taxon>Pentapetalae</taxon>
        <taxon>asterids</taxon>
        <taxon>campanulids</taxon>
        <taxon>Asterales</taxon>
        <taxon>Asteraceae</taxon>
        <taxon>Carduoideae</taxon>
        <taxon>Cardueae</taxon>
        <taxon>Centaureinae</taxon>
        <taxon>Centaurea</taxon>
    </lineage>
</organism>
<gene>
    <name evidence="10" type="ORF">OSB04_017394</name>
</gene>
<dbReference type="AlphaFoldDB" id="A0AA38T2U3"/>
<feature type="domain" description="Reverse transcriptase RNase H-like" evidence="8">
    <location>
        <begin position="2"/>
        <end position="96"/>
    </location>
</feature>
<keyword evidence="1" id="KW-0808">Transferase</keyword>
<keyword evidence="2" id="KW-0548">Nucleotidyltransferase</keyword>
<sequence>MCDASDYAVGAVLGQRKNNHFQPISYASRTRNDAQENYTTTEKELLVVVFAIEKFRSYLVLSKIIVYTDHLALKYLFAKSYAKPRLIRWILLLQDFDIEVRDKKGAENLAADHLSRLENPDMDASGKEVIRDKFPDENLSVIKTIEEHPSPWYADFANYLPVGVLVQGMTHQQKSKLEPDKIPRRCVSGIVAWDILENCHKGPTGGHYGANLTAKKVLESGFYWPTLFKDAHTLLKSRDACQRIGNITKKDEMPQQSIQVSEVFDVWGIDFMGPFPDSKGNKYILVAVDYGTSRLGTGPRTLTVDQTLKSQKRYLVEWTHPLFTDEYRVHVIICGTTHVGFSPTAEVVQRLHMWGFSPTAKVVRENALPMWFATTSETSEKDPSRLYDSDIGISSEDISIDPPPYFPAPQVRQLRRKPRQPFGVDWR</sequence>
<proteinExistence type="predicted"/>
<name>A0AA38T2U3_9ASTR</name>
<dbReference type="InterPro" id="IPR041588">
    <property type="entry name" value="Integrase_H2C2"/>
</dbReference>
<feature type="domain" description="Integrase zinc-binding" evidence="9">
    <location>
        <begin position="193"/>
        <end position="243"/>
    </location>
</feature>
<dbReference type="SUPFAM" id="SSF56672">
    <property type="entry name" value="DNA/RNA polymerases"/>
    <property type="match status" value="1"/>
</dbReference>
<evidence type="ECO:0000259" key="8">
    <source>
        <dbReference type="Pfam" id="PF17917"/>
    </source>
</evidence>